<keyword evidence="3 11" id="KW-0633">Potassium transport</keyword>
<comment type="function">
    <text evidence="11">Part of the high-affinity ATP-driven potassium transport (or Kdp) system, which catalyzes the hydrolysis of ATP coupled with the electrogenic transport of potassium into the cytoplasm. This subunit acts as a catalytic chaperone that increases the ATP-binding affinity of the ATP-hydrolyzing subunit KdpB by the formation of a transient KdpB/KdpC/ATP ternary complex.</text>
</comment>
<keyword evidence="4 11" id="KW-0812">Transmembrane</keyword>
<reference evidence="12" key="1">
    <citation type="journal article" date="2014" name="Int. J. Syst. Evol. Microbiol.">
        <title>Complete genome sequence of Corynebacterium casei LMG S-19264T (=DSM 44701T), isolated from a smear-ripened cheese.</title>
        <authorList>
            <consortium name="US DOE Joint Genome Institute (JGI-PGF)"/>
            <person name="Walter F."/>
            <person name="Albersmeier A."/>
            <person name="Kalinowski J."/>
            <person name="Ruckert C."/>
        </authorList>
    </citation>
    <scope>NUCLEOTIDE SEQUENCE</scope>
    <source>
        <strain evidence="12">VKM Ac-1958</strain>
    </source>
</reference>
<keyword evidence="5 11" id="KW-0547">Nucleotide-binding</keyword>
<comment type="subcellular location">
    <subcellularLocation>
        <location evidence="11">Cell membrane</location>
        <topology evidence="11">Single-pass membrane protein</topology>
    </subcellularLocation>
</comment>
<dbReference type="InterPro" id="IPR003820">
    <property type="entry name" value="KdpC"/>
</dbReference>
<sequence length="203" mass="20816">MSTLRTSTRTAGVALRALLVFTAVLGVGYTLAITGIGQVVMPLQANGSVLATSDGTAVGSALVGQSFTDAAGDALPEYFQPRPSAAGDGYDGGASSGSNYGPENADLIAAITERKAEIAAREGVSEDAIPADAVTASASGLDPHISVAYALLQVPRVAAERGIDPVELRGFVESKIQGRDLGFLGEERINVLELNLALDQQED</sequence>
<keyword evidence="1 11" id="KW-0813">Transport</keyword>
<reference evidence="12" key="2">
    <citation type="submission" date="2023-01" db="EMBL/GenBank/DDBJ databases">
        <authorList>
            <person name="Sun Q."/>
            <person name="Evtushenko L."/>
        </authorList>
    </citation>
    <scope>NUCLEOTIDE SEQUENCE</scope>
    <source>
        <strain evidence="12">VKM Ac-1958</strain>
    </source>
</reference>
<dbReference type="GO" id="GO:0005886">
    <property type="term" value="C:plasma membrane"/>
    <property type="evidence" value="ECO:0007669"/>
    <property type="project" value="UniProtKB-SubCell"/>
</dbReference>
<dbReference type="NCBIfam" id="NF001454">
    <property type="entry name" value="PRK00315.1"/>
    <property type="match status" value="1"/>
</dbReference>
<dbReference type="HAMAP" id="MF_00276">
    <property type="entry name" value="KdpC"/>
    <property type="match status" value="1"/>
</dbReference>
<dbReference type="RefSeq" id="WP_204938374.1">
    <property type="nucleotide sequence ID" value="NZ_BAAAUM010000001.1"/>
</dbReference>
<dbReference type="Proteomes" id="UP001142325">
    <property type="component" value="Unassembled WGS sequence"/>
</dbReference>
<evidence type="ECO:0000256" key="2">
    <source>
        <dbReference type="ARBA" id="ARBA00022475"/>
    </source>
</evidence>
<keyword evidence="9 11" id="KW-0406">Ion transport</keyword>
<keyword evidence="13" id="KW-1185">Reference proteome</keyword>
<dbReference type="PIRSF" id="PIRSF001296">
    <property type="entry name" value="K_ATPase_KdpC"/>
    <property type="match status" value="1"/>
</dbReference>
<accession>A0A9W6HPR8</accession>
<evidence type="ECO:0000256" key="7">
    <source>
        <dbReference type="ARBA" id="ARBA00022958"/>
    </source>
</evidence>
<dbReference type="PANTHER" id="PTHR30042:SF2">
    <property type="entry name" value="POTASSIUM-TRANSPORTING ATPASE KDPC SUBUNIT"/>
    <property type="match status" value="1"/>
</dbReference>
<comment type="caution">
    <text evidence="12">The sequence shown here is derived from an EMBL/GenBank/DDBJ whole genome shotgun (WGS) entry which is preliminary data.</text>
</comment>
<evidence type="ECO:0000256" key="5">
    <source>
        <dbReference type="ARBA" id="ARBA00022741"/>
    </source>
</evidence>
<keyword evidence="10 11" id="KW-0472">Membrane</keyword>
<gene>
    <name evidence="11 12" type="primary">kdpC</name>
    <name evidence="12" type="ORF">GCM10017596_03870</name>
</gene>
<evidence type="ECO:0000256" key="11">
    <source>
        <dbReference type="HAMAP-Rule" id="MF_00276"/>
    </source>
</evidence>
<protein>
    <recommendedName>
        <fullName evidence="11">Potassium-transporting ATPase KdpC subunit</fullName>
    </recommendedName>
    <alternativeName>
        <fullName evidence="11">ATP phosphohydrolase [potassium-transporting] C chain</fullName>
    </alternativeName>
    <alternativeName>
        <fullName evidence="11">Potassium-binding and translocating subunit C</fullName>
    </alternativeName>
    <alternativeName>
        <fullName evidence="11">Potassium-translocating ATPase C chain</fullName>
    </alternativeName>
</protein>
<organism evidence="12 13">
    <name type="scientific">Microbacterium keratanolyticum</name>
    <dbReference type="NCBI Taxonomy" id="67574"/>
    <lineage>
        <taxon>Bacteria</taxon>
        <taxon>Bacillati</taxon>
        <taxon>Actinomycetota</taxon>
        <taxon>Actinomycetes</taxon>
        <taxon>Micrococcales</taxon>
        <taxon>Microbacteriaceae</taxon>
        <taxon>Microbacterium</taxon>
    </lineage>
</organism>
<evidence type="ECO:0000256" key="3">
    <source>
        <dbReference type="ARBA" id="ARBA00022538"/>
    </source>
</evidence>
<evidence type="ECO:0000313" key="12">
    <source>
        <dbReference type="EMBL" id="GLK00672.1"/>
    </source>
</evidence>
<evidence type="ECO:0000256" key="6">
    <source>
        <dbReference type="ARBA" id="ARBA00022840"/>
    </source>
</evidence>
<dbReference type="Pfam" id="PF02669">
    <property type="entry name" value="KdpC"/>
    <property type="match status" value="1"/>
</dbReference>
<name>A0A9W6HPR8_9MICO</name>
<keyword evidence="6 11" id="KW-0067">ATP-binding</keyword>
<evidence type="ECO:0000256" key="10">
    <source>
        <dbReference type="ARBA" id="ARBA00023136"/>
    </source>
</evidence>
<dbReference type="GO" id="GO:0005524">
    <property type="term" value="F:ATP binding"/>
    <property type="evidence" value="ECO:0007669"/>
    <property type="project" value="UniProtKB-UniRule"/>
</dbReference>
<evidence type="ECO:0000256" key="9">
    <source>
        <dbReference type="ARBA" id="ARBA00023065"/>
    </source>
</evidence>
<evidence type="ECO:0000313" key="13">
    <source>
        <dbReference type="Proteomes" id="UP001142325"/>
    </source>
</evidence>
<dbReference type="NCBIfam" id="TIGR00681">
    <property type="entry name" value="kdpC"/>
    <property type="match status" value="1"/>
</dbReference>
<dbReference type="EMBL" id="BSET01000001">
    <property type="protein sequence ID" value="GLK00672.1"/>
    <property type="molecule type" value="Genomic_DNA"/>
</dbReference>
<evidence type="ECO:0000256" key="8">
    <source>
        <dbReference type="ARBA" id="ARBA00022989"/>
    </source>
</evidence>
<evidence type="ECO:0000256" key="1">
    <source>
        <dbReference type="ARBA" id="ARBA00022448"/>
    </source>
</evidence>
<dbReference type="GO" id="GO:0008556">
    <property type="term" value="F:P-type potassium transmembrane transporter activity"/>
    <property type="evidence" value="ECO:0007669"/>
    <property type="project" value="InterPro"/>
</dbReference>
<keyword evidence="8 11" id="KW-1133">Transmembrane helix</keyword>
<keyword evidence="2 11" id="KW-1003">Cell membrane</keyword>
<comment type="subunit">
    <text evidence="11">The system is composed of three essential subunits: KdpA, KdpB and KdpC.</text>
</comment>
<evidence type="ECO:0000256" key="4">
    <source>
        <dbReference type="ARBA" id="ARBA00022692"/>
    </source>
</evidence>
<proteinExistence type="inferred from homology"/>
<dbReference type="PANTHER" id="PTHR30042">
    <property type="entry name" value="POTASSIUM-TRANSPORTING ATPASE C CHAIN"/>
    <property type="match status" value="1"/>
</dbReference>
<comment type="similarity">
    <text evidence="11">Belongs to the KdpC family.</text>
</comment>
<keyword evidence="7 11" id="KW-0630">Potassium</keyword>
<dbReference type="AlphaFoldDB" id="A0A9W6HPR8"/>